<evidence type="ECO:0000313" key="3">
    <source>
        <dbReference type="EMBL" id="ABG57762.1"/>
    </source>
</evidence>
<accession>A0A6N4SNA8</accession>
<dbReference type="OrthoDB" id="978586at2"/>
<keyword evidence="2" id="KW-0732">Signal</keyword>
<evidence type="ECO:0000256" key="2">
    <source>
        <dbReference type="SAM" id="SignalP"/>
    </source>
</evidence>
<feature type="chain" id="PRO_5026798409" evidence="2">
    <location>
        <begin position="24"/>
        <end position="308"/>
    </location>
</feature>
<evidence type="ECO:0000256" key="1">
    <source>
        <dbReference type="SAM" id="MobiDB-lite"/>
    </source>
</evidence>
<dbReference type="EMBL" id="CP000383">
    <property type="protein sequence ID" value="ABG57762.1"/>
    <property type="molecule type" value="Genomic_DNA"/>
</dbReference>
<dbReference type="Proteomes" id="UP000001822">
    <property type="component" value="Chromosome"/>
</dbReference>
<gene>
    <name evidence="3" type="ordered locus">CHU_0473</name>
</gene>
<protein>
    <submittedName>
        <fullName evidence="3">Uncharacterized protein</fullName>
    </submittedName>
</protein>
<dbReference type="SUPFAM" id="SSF82185">
    <property type="entry name" value="Histone H3 K4-specific methyltransferase SET7/9 N-terminal domain"/>
    <property type="match status" value="1"/>
</dbReference>
<dbReference type="Gene3D" id="3.90.930.1">
    <property type="match status" value="1"/>
</dbReference>
<feature type="signal peptide" evidence="2">
    <location>
        <begin position="1"/>
        <end position="23"/>
    </location>
</feature>
<proteinExistence type="predicted"/>
<evidence type="ECO:0000313" key="4">
    <source>
        <dbReference type="Proteomes" id="UP000001822"/>
    </source>
</evidence>
<feature type="region of interest" description="Disordered" evidence="1">
    <location>
        <begin position="284"/>
        <end position="308"/>
    </location>
</feature>
<dbReference type="AlphaFoldDB" id="A0A6N4SNA8"/>
<keyword evidence="4" id="KW-1185">Reference proteome</keyword>
<dbReference type="RefSeq" id="WP_011583878.1">
    <property type="nucleotide sequence ID" value="NC_008255.1"/>
</dbReference>
<reference evidence="3 4" key="1">
    <citation type="journal article" date="2007" name="Appl. Environ. Microbiol.">
        <title>Genome sequence of the cellulolytic gliding bacterium Cytophaga hutchinsonii.</title>
        <authorList>
            <person name="Xie G."/>
            <person name="Bruce D.C."/>
            <person name="Challacombe J.F."/>
            <person name="Chertkov O."/>
            <person name="Detter J.C."/>
            <person name="Gilna P."/>
            <person name="Han C.S."/>
            <person name="Lucas S."/>
            <person name="Misra M."/>
            <person name="Myers G.L."/>
            <person name="Richardson P."/>
            <person name="Tapia R."/>
            <person name="Thayer N."/>
            <person name="Thompson L.S."/>
            <person name="Brettin T.S."/>
            <person name="Henrissat B."/>
            <person name="Wilson D.B."/>
            <person name="McBride M.J."/>
        </authorList>
    </citation>
    <scope>NUCLEOTIDE SEQUENCE [LARGE SCALE GENOMIC DNA]</scope>
    <source>
        <strain evidence="4">ATCC 33406 / DSM 1761 / CIP 103989 / NBRC 15051 / NCIMB 9469 / D465</strain>
    </source>
</reference>
<sequence length="308" mass="36039">MKQFFNVRIFLLGIFILPLFSVAQTDTLLPSGKKPKYYVMETDTVPELMFRPDTIPSNKRKKKAPKKKKKVFYDLKCKKGFIRTISGASGNVTLEKFYYLKVWKDPNPYILDVYVWDITKNKIVKVTKIEADKQPQYRILHGPYTREVNGNLVETGAYYIGTKHARWETYDKNFILQAKTKYYKGWPKEAKIAYYDGGHTKLKEVMPYEYGKLQGDYYFFTEKGIVLMKGTYENGVKVGTWVEYFPDSPNRKRETKYTDDPDVAAEPIIAKEWNDKGKLIIIDGQPIPEGSKKQDEEDPIKKRLKKKR</sequence>
<organism evidence="3 4">
    <name type="scientific">Cytophaga hutchinsonii (strain ATCC 33406 / DSM 1761 / CIP 103989 / NBRC 15051 / NCIMB 9469 / D465)</name>
    <dbReference type="NCBI Taxonomy" id="269798"/>
    <lineage>
        <taxon>Bacteria</taxon>
        <taxon>Pseudomonadati</taxon>
        <taxon>Bacteroidota</taxon>
        <taxon>Cytophagia</taxon>
        <taxon>Cytophagales</taxon>
        <taxon>Cytophagaceae</taxon>
        <taxon>Cytophaga</taxon>
    </lineage>
</organism>
<dbReference type="KEGG" id="chu:CHU_0473"/>
<name>A0A6N4SNA8_CYTH3</name>
<feature type="compositionally biased region" description="Basic and acidic residues" evidence="1">
    <location>
        <begin position="290"/>
        <end position="301"/>
    </location>
</feature>